<dbReference type="InterPro" id="IPR011335">
    <property type="entry name" value="Restrct_endonuc-II-like"/>
</dbReference>
<evidence type="ECO:0000256" key="4">
    <source>
        <dbReference type="ARBA" id="ARBA00022722"/>
    </source>
</evidence>
<dbReference type="Gene3D" id="3.40.50.10130">
    <property type="match status" value="1"/>
</dbReference>
<dbReference type="SUPFAM" id="SSF52980">
    <property type="entry name" value="Restriction endonuclease-like"/>
    <property type="match status" value="1"/>
</dbReference>
<keyword evidence="9 13" id="KW-0460">Magnesium</keyword>
<dbReference type="GO" id="GO:0008821">
    <property type="term" value="F:crossover junction DNA endonuclease activity"/>
    <property type="evidence" value="ECO:0007669"/>
    <property type="project" value="UniProtKB-UniRule"/>
</dbReference>
<dbReference type="GO" id="GO:0046872">
    <property type="term" value="F:metal ion binding"/>
    <property type="evidence" value="ECO:0007669"/>
    <property type="project" value="UniProtKB-UniRule"/>
</dbReference>
<keyword evidence="8 13" id="KW-0378">Hydrolase</keyword>
<keyword evidence="5 13" id="KW-0479">Metal-binding</keyword>
<comment type="subcellular location">
    <subcellularLocation>
        <location evidence="2 13">Nucleus</location>
    </subcellularLocation>
</comment>
<reference evidence="16" key="2">
    <citation type="submission" date="2015-08" db="UniProtKB">
        <authorList>
            <consortium name="WormBaseParasite"/>
        </authorList>
    </citation>
    <scope>IDENTIFICATION</scope>
</reference>
<keyword evidence="4 13" id="KW-0540">Nuclease</keyword>
<comment type="subunit">
    <text evidence="13">Interacts with EME1.</text>
</comment>
<sequence>MSEEIRVKVKKIYPRNLFFTKLLRDWLKAAESAEARRTMKVALNNVTKYPFHLKDYGELKQVSGIGKVLATRLDKAYRDIQQILGEDPDIKIIEGLKNGEALELLNSAKKSGPSDKNALKSGLTIKKVSSKTSKTTLSQPIDILNTCTQSEGNSLFINKETVFNICKSQKTIPSSEVTSKMSNYQGIDSETDYLMGENNLESSICFANPATEDGEIVLICDTREQHGMTKHKSVVDHLTKDNIPFELMPLSVGDFLWIWRTPTKEIVLDYVIERKTWDDLKKSIMSKRLEDQRGRLKQSGIRNIVLLVEGRETIDSSLEQSLCTFSVLHKFLIQRTESAADTATFLKTTTERLKLRSKNEMFSGPDFKRYQDKNKKTVSQSVRQVFARQLTVCPQMSVEKALIVTQKFPTMKSLWDLYKNNNKKSVTERVDPKLLLNKEISQIPPSLSAQVSIFFNYSTSTN</sequence>
<dbReference type="GO" id="GO:0006308">
    <property type="term" value="P:DNA catabolic process"/>
    <property type="evidence" value="ECO:0007669"/>
    <property type="project" value="UniProtKB-UniRule"/>
</dbReference>
<organism evidence="15 16">
    <name type="scientific">Strongyloides venezuelensis</name>
    <name type="common">Threadworm</name>
    <dbReference type="NCBI Taxonomy" id="75913"/>
    <lineage>
        <taxon>Eukaryota</taxon>
        <taxon>Metazoa</taxon>
        <taxon>Ecdysozoa</taxon>
        <taxon>Nematoda</taxon>
        <taxon>Chromadorea</taxon>
        <taxon>Rhabditida</taxon>
        <taxon>Tylenchina</taxon>
        <taxon>Panagrolaimomorpha</taxon>
        <taxon>Strongyloidoidea</taxon>
        <taxon>Strongyloididae</taxon>
        <taxon>Strongyloides</taxon>
    </lineage>
</organism>
<dbReference type="CDD" id="cd20074">
    <property type="entry name" value="XPF_nuclease_Mus81"/>
    <property type="match status" value="1"/>
</dbReference>
<keyword evidence="10 13" id="KW-0233">DNA recombination</keyword>
<dbReference type="InterPro" id="IPR042530">
    <property type="entry name" value="EME1/EME2_C"/>
</dbReference>
<reference evidence="15" key="1">
    <citation type="submission" date="2014-07" db="EMBL/GenBank/DDBJ databases">
        <authorList>
            <person name="Martin A.A"/>
            <person name="De Silva N."/>
        </authorList>
    </citation>
    <scope>NUCLEOTIDE SEQUENCE</scope>
</reference>
<dbReference type="Proteomes" id="UP000035680">
    <property type="component" value="Unassembled WGS sequence"/>
</dbReference>
<dbReference type="Gene3D" id="1.10.150.670">
    <property type="entry name" value="Crossover junction endonuclease EME1, DNA-binding domain"/>
    <property type="match status" value="1"/>
</dbReference>
<keyword evidence="11 13" id="KW-0234">DNA repair</keyword>
<evidence type="ECO:0000256" key="8">
    <source>
        <dbReference type="ARBA" id="ARBA00022801"/>
    </source>
</evidence>
<dbReference type="Gene3D" id="1.10.150.110">
    <property type="entry name" value="DNA polymerase beta, N-terminal domain-like"/>
    <property type="match status" value="1"/>
</dbReference>
<evidence type="ECO:0000256" key="2">
    <source>
        <dbReference type="ARBA" id="ARBA00004123"/>
    </source>
</evidence>
<dbReference type="PANTHER" id="PTHR13451">
    <property type="entry name" value="CLASS II CROSSOVER JUNCTION ENDONUCLEASE MUS81"/>
    <property type="match status" value="1"/>
</dbReference>
<dbReference type="AlphaFoldDB" id="A0A0K0F6S3"/>
<dbReference type="WBParaSite" id="SVE_0451900.1">
    <property type="protein sequence ID" value="SVE_0451900.1"/>
    <property type="gene ID" value="SVE_0451900"/>
</dbReference>
<keyword evidence="12 13" id="KW-0539">Nucleus</keyword>
<dbReference type="SUPFAM" id="SSF47802">
    <property type="entry name" value="DNA polymerase beta, N-terminal domain-like"/>
    <property type="match status" value="1"/>
</dbReference>
<dbReference type="GO" id="GO:0005634">
    <property type="term" value="C:nucleus"/>
    <property type="evidence" value="ECO:0007669"/>
    <property type="project" value="UniProtKB-SubCell"/>
</dbReference>
<comment type="cofactor">
    <cofactor evidence="1 13">
        <name>Mg(2+)</name>
        <dbReference type="ChEBI" id="CHEBI:18420"/>
    </cofactor>
</comment>
<evidence type="ECO:0000256" key="5">
    <source>
        <dbReference type="ARBA" id="ARBA00022723"/>
    </source>
</evidence>
<evidence type="ECO:0000256" key="13">
    <source>
        <dbReference type="RuleBase" id="RU369042"/>
    </source>
</evidence>
<evidence type="ECO:0000256" key="6">
    <source>
        <dbReference type="ARBA" id="ARBA00022759"/>
    </source>
</evidence>
<dbReference type="GO" id="GO:0031573">
    <property type="term" value="P:mitotic intra-S DNA damage checkpoint signaling"/>
    <property type="evidence" value="ECO:0007669"/>
    <property type="project" value="TreeGrafter"/>
</dbReference>
<comment type="function">
    <text evidence="13">Interacts with EME1 to form a DNA structure-specific endonuclease with substrate preference for branched DNA structures with a 5'-end at the branch nick. Typical substrates include 3'-flap structures, D-loops, replication forks and nicked Holliday junctions. May be required in mitosis for the processing of stalled or collapsed replication fork intermediates. May be required in meiosis for the repair of meiosis-specific double strand breaks subsequent to single-end invasion (SEI).</text>
</comment>
<dbReference type="STRING" id="75913.A0A0K0F6S3"/>
<dbReference type="SMART" id="SM00891">
    <property type="entry name" value="ERCC4"/>
    <property type="match status" value="1"/>
</dbReference>
<evidence type="ECO:0000256" key="3">
    <source>
        <dbReference type="ARBA" id="ARBA00010015"/>
    </source>
</evidence>
<evidence type="ECO:0000256" key="7">
    <source>
        <dbReference type="ARBA" id="ARBA00022763"/>
    </source>
</evidence>
<dbReference type="InterPro" id="IPR033309">
    <property type="entry name" value="Mus81"/>
</dbReference>
<dbReference type="GO" id="GO:0048257">
    <property type="term" value="F:3'-flap endonuclease activity"/>
    <property type="evidence" value="ECO:0007669"/>
    <property type="project" value="TreeGrafter"/>
</dbReference>
<dbReference type="EC" id="3.1.22.-" evidence="13"/>
<feature type="domain" description="ERCC4" evidence="14">
    <location>
        <begin position="217"/>
        <end position="312"/>
    </location>
</feature>
<dbReference type="GO" id="GO:0000712">
    <property type="term" value="P:resolution of meiotic recombination intermediates"/>
    <property type="evidence" value="ECO:0007669"/>
    <property type="project" value="TreeGrafter"/>
</dbReference>
<evidence type="ECO:0000259" key="14">
    <source>
        <dbReference type="SMART" id="SM00891"/>
    </source>
</evidence>
<dbReference type="InterPro" id="IPR006166">
    <property type="entry name" value="ERCC4_domain"/>
</dbReference>
<dbReference type="InterPro" id="IPR047416">
    <property type="entry name" value="XPF_nuclease_Mus81"/>
</dbReference>
<protein>
    <recommendedName>
        <fullName evidence="13">Crossover junction endonuclease MUS81</fullName>
        <ecNumber evidence="13">3.1.22.-</ecNumber>
    </recommendedName>
</protein>
<accession>A0A0K0F6S3</accession>
<evidence type="ECO:0000256" key="9">
    <source>
        <dbReference type="ARBA" id="ARBA00022842"/>
    </source>
</evidence>
<keyword evidence="6 13" id="KW-0255">Endonuclease</keyword>
<evidence type="ECO:0000313" key="16">
    <source>
        <dbReference type="WBParaSite" id="SVE_0451900.1"/>
    </source>
</evidence>
<name>A0A0K0F6S3_STRVS</name>
<comment type="similarity">
    <text evidence="3 13">Belongs to the XPF family.</text>
</comment>
<evidence type="ECO:0000256" key="1">
    <source>
        <dbReference type="ARBA" id="ARBA00001946"/>
    </source>
</evidence>
<dbReference type="Pfam" id="PF02732">
    <property type="entry name" value="ERCC4"/>
    <property type="match status" value="1"/>
</dbReference>
<dbReference type="GO" id="GO:0048476">
    <property type="term" value="C:Holliday junction resolvase complex"/>
    <property type="evidence" value="ECO:0007669"/>
    <property type="project" value="UniProtKB-UniRule"/>
</dbReference>
<proteinExistence type="inferred from homology"/>
<dbReference type="InterPro" id="IPR027421">
    <property type="entry name" value="DNA_pol_lamdba_lyase_dom_sf"/>
</dbReference>
<evidence type="ECO:0000256" key="10">
    <source>
        <dbReference type="ARBA" id="ARBA00023172"/>
    </source>
</evidence>
<evidence type="ECO:0000256" key="11">
    <source>
        <dbReference type="ARBA" id="ARBA00023204"/>
    </source>
</evidence>
<evidence type="ECO:0000256" key="12">
    <source>
        <dbReference type="ARBA" id="ARBA00023242"/>
    </source>
</evidence>
<dbReference type="GO" id="GO:0000727">
    <property type="term" value="P:double-strand break repair via break-induced replication"/>
    <property type="evidence" value="ECO:0007669"/>
    <property type="project" value="UniProtKB-UniRule"/>
</dbReference>
<keyword evidence="7 13" id="KW-0227">DNA damage</keyword>
<keyword evidence="15" id="KW-1185">Reference proteome</keyword>
<evidence type="ECO:0000313" key="15">
    <source>
        <dbReference type="Proteomes" id="UP000035680"/>
    </source>
</evidence>
<dbReference type="PANTHER" id="PTHR13451:SF0">
    <property type="entry name" value="CROSSOVER JUNCTION ENDONUCLEASE MUS81"/>
    <property type="match status" value="1"/>
</dbReference>
<dbReference type="GO" id="GO:0003677">
    <property type="term" value="F:DNA binding"/>
    <property type="evidence" value="ECO:0007669"/>
    <property type="project" value="UniProtKB-UniRule"/>
</dbReference>